<feature type="compositionally biased region" description="Low complexity" evidence="1">
    <location>
        <begin position="11"/>
        <end position="29"/>
    </location>
</feature>
<evidence type="ECO:0000313" key="3">
    <source>
        <dbReference type="Proteomes" id="UP001151582"/>
    </source>
</evidence>
<dbReference type="Proteomes" id="UP001151582">
    <property type="component" value="Unassembled WGS sequence"/>
</dbReference>
<accession>A0A9W8ECS6</accession>
<comment type="caution">
    <text evidence="2">The sequence shown here is derived from an EMBL/GenBank/DDBJ whole genome shotgun (WGS) entry which is preliminary data.</text>
</comment>
<feature type="region of interest" description="Disordered" evidence="1">
    <location>
        <begin position="1"/>
        <end position="44"/>
    </location>
</feature>
<reference evidence="2" key="1">
    <citation type="submission" date="2022-07" db="EMBL/GenBank/DDBJ databases">
        <title>Phylogenomic reconstructions and comparative analyses of Kickxellomycotina fungi.</title>
        <authorList>
            <person name="Reynolds N.K."/>
            <person name="Stajich J.E."/>
            <person name="Barry K."/>
            <person name="Grigoriev I.V."/>
            <person name="Crous P."/>
            <person name="Smith M.E."/>
        </authorList>
    </citation>
    <scope>NUCLEOTIDE SEQUENCE</scope>
    <source>
        <strain evidence="2">RSA 567</strain>
    </source>
</reference>
<feature type="compositionally biased region" description="Acidic residues" evidence="1">
    <location>
        <begin position="1"/>
        <end position="10"/>
    </location>
</feature>
<evidence type="ECO:0000256" key="1">
    <source>
        <dbReference type="SAM" id="MobiDB-lite"/>
    </source>
</evidence>
<name>A0A9W8ECS6_9FUNG</name>
<dbReference type="EMBL" id="JANBQB010000291">
    <property type="protein sequence ID" value="KAJ1978205.1"/>
    <property type="molecule type" value="Genomic_DNA"/>
</dbReference>
<proteinExistence type="predicted"/>
<dbReference type="AlphaFoldDB" id="A0A9W8ECS6"/>
<sequence>MLGDWGDDGGDSNSNSEPASSSSLSSSSKSKSESESGDEVWNNGDGFTDFGDKGILATVCGDLLVLPILARFMLSQHSSTSVRASCGVSTERNHENNSASTICSNALEEPGDLFLVLNTTAGNTRPTSHTNFIALDEVTRRNL</sequence>
<protein>
    <submittedName>
        <fullName evidence="2">Uncharacterized protein</fullName>
    </submittedName>
</protein>
<organism evidence="2 3">
    <name type="scientific">Dimargaris verticillata</name>
    <dbReference type="NCBI Taxonomy" id="2761393"/>
    <lineage>
        <taxon>Eukaryota</taxon>
        <taxon>Fungi</taxon>
        <taxon>Fungi incertae sedis</taxon>
        <taxon>Zoopagomycota</taxon>
        <taxon>Kickxellomycotina</taxon>
        <taxon>Dimargaritomycetes</taxon>
        <taxon>Dimargaritales</taxon>
        <taxon>Dimargaritaceae</taxon>
        <taxon>Dimargaris</taxon>
    </lineage>
</organism>
<keyword evidence="3" id="KW-1185">Reference proteome</keyword>
<evidence type="ECO:0000313" key="2">
    <source>
        <dbReference type="EMBL" id="KAJ1978205.1"/>
    </source>
</evidence>
<gene>
    <name evidence="2" type="ORF">H4R34_003292</name>
</gene>